<feature type="region of interest" description="Disordered" evidence="1">
    <location>
        <begin position="61"/>
        <end position="88"/>
    </location>
</feature>
<sequence length="88" mass="9851">MTELHGIKTRRREDGRIGNIVEYLLQDFLEEAHGVHRQDLGLDADLSATIGSGCRCRTREAGGIEGQRAKDGSERSVGRRLFPEEIDE</sequence>
<organism evidence="2 3">
    <name type="scientific">Ensete ventricosum</name>
    <name type="common">Abyssinian banana</name>
    <name type="synonym">Musa ensete</name>
    <dbReference type="NCBI Taxonomy" id="4639"/>
    <lineage>
        <taxon>Eukaryota</taxon>
        <taxon>Viridiplantae</taxon>
        <taxon>Streptophyta</taxon>
        <taxon>Embryophyta</taxon>
        <taxon>Tracheophyta</taxon>
        <taxon>Spermatophyta</taxon>
        <taxon>Magnoliopsida</taxon>
        <taxon>Liliopsida</taxon>
        <taxon>Zingiberales</taxon>
        <taxon>Musaceae</taxon>
        <taxon>Ensete</taxon>
    </lineage>
</organism>
<comment type="caution">
    <text evidence="2">The sequence shown here is derived from an EMBL/GenBank/DDBJ whole genome shotgun (WGS) entry which is preliminary data.</text>
</comment>
<dbReference type="Proteomes" id="UP000287651">
    <property type="component" value="Unassembled WGS sequence"/>
</dbReference>
<accession>A0A427A065</accession>
<gene>
    <name evidence="2" type="ORF">B296_00037141</name>
</gene>
<evidence type="ECO:0000313" key="3">
    <source>
        <dbReference type="Proteomes" id="UP000287651"/>
    </source>
</evidence>
<dbReference type="AlphaFoldDB" id="A0A427A065"/>
<evidence type="ECO:0000313" key="2">
    <source>
        <dbReference type="EMBL" id="RRT69669.1"/>
    </source>
</evidence>
<protein>
    <submittedName>
        <fullName evidence="2">Uncharacterized protein</fullName>
    </submittedName>
</protein>
<name>A0A427A065_ENSVE</name>
<reference evidence="2 3" key="1">
    <citation type="journal article" date="2014" name="Agronomy (Basel)">
        <title>A Draft Genome Sequence for Ensete ventricosum, the Drought-Tolerant Tree Against Hunger.</title>
        <authorList>
            <person name="Harrison J."/>
            <person name="Moore K.A."/>
            <person name="Paszkiewicz K."/>
            <person name="Jones T."/>
            <person name="Grant M."/>
            <person name="Ambacheew D."/>
            <person name="Muzemil S."/>
            <person name="Studholme D.J."/>
        </authorList>
    </citation>
    <scope>NUCLEOTIDE SEQUENCE [LARGE SCALE GENOMIC DNA]</scope>
</reference>
<proteinExistence type="predicted"/>
<dbReference type="EMBL" id="AMZH03004269">
    <property type="protein sequence ID" value="RRT69669.1"/>
    <property type="molecule type" value="Genomic_DNA"/>
</dbReference>
<evidence type="ECO:0000256" key="1">
    <source>
        <dbReference type="SAM" id="MobiDB-lite"/>
    </source>
</evidence>